<dbReference type="InterPro" id="IPR036770">
    <property type="entry name" value="Ankyrin_rpt-contain_sf"/>
</dbReference>
<evidence type="ECO:0000256" key="2">
    <source>
        <dbReference type="SAM" id="MobiDB-lite"/>
    </source>
</evidence>
<name>A0ABX0YEJ7_9PSED</name>
<protein>
    <submittedName>
        <fullName evidence="3">Ankyrin repeat domain-containing protein</fullName>
    </submittedName>
</protein>
<keyword evidence="4" id="KW-1185">Reference proteome</keyword>
<feature type="compositionally biased region" description="Basic and acidic residues" evidence="2">
    <location>
        <begin position="39"/>
        <end position="51"/>
    </location>
</feature>
<accession>A0ABX0YEJ7</accession>
<feature type="coiled-coil region" evidence="1">
    <location>
        <begin position="232"/>
        <end position="259"/>
    </location>
</feature>
<dbReference type="EMBL" id="JAAVJI010000007">
    <property type="protein sequence ID" value="NJP01828.1"/>
    <property type="molecule type" value="Genomic_DNA"/>
</dbReference>
<proteinExistence type="predicted"/>
<evidence type="ECO:0000313" key="3">
    <source>
        <dbReference type="EMBL" id="NJP01828.1"/>
    </source>
</evidence>
<evidence type="ECO:0000313" key="4">
    <source>
        <dbReference type="Proteomes" id="UP000746535"/>
    </source>
</evidence>
<dbReference type="SUPFAM" id="SSF48403">
    <property type="entry name" value="Ankyrin repeat"/>
    <property type="match status" value="1"/>
</dbReference>
<organism evidence="3 4">
    <name type="scientific">Pseudomonas quercus</name>
    <dbReference type="NCBI Taxonomy" id="2722792"/>
    <lineage>
        <taxon>Bacteria</taxon>
        <taxon>Pseudomonadati</taxon>
        <taxon>Pseudomonadota</taxon>
        <taxon>Gammaproteobacteria</taxon>
        <taxon>Pseudomonadales</taxon>
        <taxon>Pseudomonadaceae</taxon>
        <taxon>Pseudomonas</taxon>
    </lineage>
</organism>
<dbReference type="InterPro" id="IPR002110">
    <property type="entry name" value="Ankyrin_rpt"/>
</dbReference>
<dbReference type="RefSeq" id="WP_168084402.1">
    <property type="nucleotide sequence ID" value="NZ_JAAVJI010000007.1"/>
</dbReference>
<evidence type="ECO:0000256" key="1">
    <source>
        <dbReference type="SAM" id="Coils"/>
    </source>
</evidence>
<dbReference type="Gene3D" id="1.25.40.20">
    <property type="entry name" value="Ankyrin repeat-containing domain"/>
    <property type="match status" value="1"/>
</dbReference>
<comment type="caution">
    <text evidence="3">The sequence shown here is derived from an EMBL/GenBank/DDBJ whole genome shotgun (WGS) entry which is preliminary data.</text>
</comment>
<keyword evidence="1" id="KW-0175">Coiled coil</keyword>
<feature type="region of interest" description="Disordered" evidence="2">
    <location>
        <begin position="23"/>
        <end position="51"/>
    </location>
</feature>
<sequence length="265" mass="27885">MKLPLVSTLSSIAFTRPAFADANSKHPDAAASAGPAGWHQREQHQQQNHDLRRALASQAPDMQHIADLLAAGADPAATSSKRGDTAAHALARAPGVSSKQAAALLAQLSAHGLTNLRASNAKGNTPLHLALEGQSEVASALLAQGGYSTKRNLQGESVSDIAKAKVVDARTTALFSYKAAQLKEANPTEPVLQAYQLAKRLEGAVKQASVKENTRPRVRFAEPPSLGAAARVVELEQQLAQAQQVIQGLQADIAQLQRYAPGPSR</sequence>
<dbReference type="Proteomes" id="UP000746535">
    <property type="component" value="Unassembled WGS sequence"/>
</dbReference>
<reference evidence="3 4" key="1">
    <citation type="submission" date="2020-03" db="EMBL/GenBank/DDBJ databases">
        <authorList>
            <person name="Wang L."/>
            <person name="He N."/>
            <person name="Li Y."/>
            <person name="Fang Y."/>
            <person name="Zhang F."/>
        </authorList>
    </citation>
    <scope>NUCLEOTIDE SEQUENCE [LARGE SCALE GENOMIC DNA]</scope>
    <source>
        <strain evidence="4">hsmgli-8</strain>
    </source>
</reference>
<dbReference type="Pfam" id="PF12796">
    <property type="entry name" value="Ank_2"/>
    <property type="match status" value="1"/>
</dbReference>
<gene>
    <name evidence="3" type="ORF">HBH25_13315</name>
</gene>